<evidence type="ECO:0000256" key="2">
    <source>
        <dbReference type="ARBA" id="ARBA00008465"/>
    </source>
</evidence>
<feature type="domain" description="Methylmalonyl-CoA mutase alpha/beta chain catalytic" evidence="7">
    <location>
        <begin position="125"/>
        <end position="419"/>
    </location>
</feature>
<evidence type="ECO:0000256" key="1">
    <source>
        <dbReference type="ARBA" id="ARBA00001922"/>
    </source>
</evidence>
<dbReference type="Pfam" id="PF01642">
    <property type="entry name" value="MM_CoA_mutase"/>
    <property type="match status" value="2"/>
</dbReference>
<evidence type="ECO:0000259" key="7">
    <source>
        <dbReference type="Pfam" id="PF01642"/>
    </source>
</evidence>
<dbReference type="Gene3D" id="3.20.20.240">
    <property type="entry name" value="Methylmalonyl-CoA mutase"/>
    <property type="match status" value="1"/>
</dbReference>
<name>A0A381VNY1_9ZZZZ</name>
<dbReference type="PROSITE" id="PS00544">
    <property type="entry name" value="METMALONYL_COA_MUTASE"/>
    <property type="match status" value="1"/>
</dbReference>
<evidence type="ECO:0000313" key="8">
    <source>
        <dbReference type="EMBL" id="SVA41934.1"/>
    </source>
</evidence>
<evidence type="ECO:0000256" key="5">
    <source>
        <dbReference type="ARBA" id="ARBA00023235"/>
    </source>
</evidence>
<dbReference type="EMBL" id="UINC01009348">
    <property type="protein sequence ID" value="SVA41934.1"/>
    <property type="molecule type" value="Genomic_DNA"/>
</dbReference>
<dbReference type="EC" id="5.4.99.2" evidence="3"/>
<gene>
    <name evidence="8" type="ORF">METZ01_LOCUS94788</name>
</gene>
<keyword evidence="6" id="KW-0170">Cobalt</keyword>
<keyword evidence="5" id="KW-0413">Isomerase</keyword>
<comment type="similarity">
    <text evidence="2">Belongs to the methylmalonyl-CoA mutase family.</text>
</comment>
<evidence type="ECO:0000256" key="6">
    <source>
        <dbReference type="ARBA" id="ARBA00023285"/>
    </source>
</evidence>
<feature type="non-terminal residue" evidence="8">
    <location>
        <position position="1"/>
    </location>
</feature>
<dbReference type="InterPro" id="IPR006099">
    <property type="entry name" value="MeMalonylCoA_mutase_a/b_cat"/>
</dbReference>
<protein>
    <recommendedName>
        <fullName evidence="3">methylmalonyl-CoA mutase</fullName>
        <ecNumber evidence="3">5.4.99.2</ecNumber>
    </recommendedName>
</protein>
<reference evidence="8" key="1">
    <citation type="submission" date="2018-05" db="EMBL/GenBank/DDBJ databases">
        <authorList>
            <person name="Lanie J.A."/>
            <person name="Ng W.-L."/>
            <person name="Kazmierczak K.M."/>
            <person name="Andrzejewski T.M."/>
            <person name="Davidsen T.M."/>
            <person name="Wayne K.J."/>
            <person name="Tettelin H."/>
            <person name="Glass J.I."/>
            <person name="Rusch D."/>
            <person name="Podicherti R."/>
            <person name="Tsui H.-C.T."/>
            <person name="Winkler M.E."/>
        </authorList>
    </citation>
    <scope>NUCLEOTIDE SEQUENCE</scope>
</reference>
<keyword evidence="4" id="KW-0846">Cobalamin</keyword>
<dbReference type="GO" id="GO:0016866">
    <property type="term" value="F:intramolecular transferase activity"/>
    <property type="evidence" value="ECO:0007669"/>
    <property type="project" value="InterPro"/>
</dbReference>
<sequence>VANNSQSEKETINMSDFFNAYSRQDWEDLALETLSDKSIESLNDIANDGIEIKAIYSSEDQKLTNPSGIPGVTPFTRGNKIGGHENGTWDIRALIDDSNPELANKAALNELLNGSTSLFIDSEKIGIESINDLDKALEDVFLNMTSIWFKPQVKGPEIAKWMIELWDQRDIEKSDRHGGLGIDPIGASLQKGTKSDYNSELSEVPDFIDRSGFAKVIDIDSSFYPELDGSTSAELAYSLSVAVHYLRELEKTELEIETVIQNMYFTYSSNSDQFMTIAKFRAARRLWAQITKECGATTENQTQSQHAVISNKAMGKKDPWFNSFNATVAAFAAGIGGAEAITVIPFSLSDEISGGESERRIARNTQLLLAEESHIGRVVDPAGGSWFVENLTEQLAQQSWETFQQIESSGGIVEVLKNQEKVQELLKIQGSNHD</sequence>
<dbReference type="InterPro" id="IPR016176">
    <property type="entry name" value="Cbl-dep_enz_cat"/>
</dbReference>
<dbReference type="SUPFAM" id="SSF51703">
    <property type="entry name" value="Cobalamin (vitamin B12)-dependent enzymes"/>
    <property type="match status" value="1"/>
</dbReference>
<dbReference type="GO" id="GO:0031419">
    <property type="term" value="F:cobalamin binding"/>
    <property type="evidence" value="ECO:0007669"/>
    <property type="project" value="InterPro"/>
</dbReference>
<dbReference type="PANTHER" id="PTHR48101">
    <property type="entry name" value="METHYLMALONYL-COA MUTASE, MITOCHONDRIAL-RELATED"/>
    <property type="match status" value="1"/>
</dbReference>
<evidence type="ECO:0000256" key="4">
    <source>
        <dbReference type="ARBA" id="ARBA00022628"/>
    </source>
</evidence>
<proteinExistence type="inferred from homology"/>
<organism evidence="8">
    <name type="scientific">marine metagenome</name>
    <dbReference type="NCBI Taxonomy" id="408172"/>
    <lineage>
        <taxon>unclassified sequences</taxon>
        <taxon>metagenomes</taxon>
        <taxon>ecological metagenomes</taxon>
    </lineage>
</organism>
<feature type="domain" description="Methylmalonyl-CoA mutase alpha/beta chain catalytic" evidence="7">
    <location>
        <begin position="47"/>
        <end position="120"/>
    </location>
</feature>
<dbReference type="AlphaFoldDB" id="A0A381VNY1"/>
<accession>A0A381VNY1</accession>
<dbReference type="InterPro" id="IPR058549">
    <property type="entry name" value="MeMalonylCoA_mutase_a/b_site"/>
</dbReference>
<evidence type="ECO:0000256" key="3">
    <source>
        <dbReference type="ARBA" id="ARBA00012398"/>
    </source>
</evidence>
<comment type="cofactor">
    <cofactor evidence="1">
        <name>adenosylcob(III)alamin</name>
        <dbReference type="ChEBI" id="CHEBI:18408"/>
    </cofactor>
</comment>